<dbReference type="PANTHER" id="PTHR47627">
    <property type="entry name" value="RUBREDOXIN"/>
    <property type="match status" value="1"/>
</dbReference>
<sequence length="62" mass="7532">MEYRYNRFECQGQRCSFMYEERFGHPETNIPPGTLFEKLPDTWVCPKCGGPKRNFQFWSQYV</sequence>
<dbReference type="InterPro" id="IPR024935">
    <property type="entry name" value="Rubredoxin_dom"/>
</dbReference>
<evidence type="ECO:0000256" key="5">
    <source>
        <dbReference type="ARBA" id="ARBA00023004"/>
    </source>
</evidence>
<evidence type="ECO:0000313" key="8">
    <source>
        <dbReference type="Proteomes" id="UP001151081"/>
    </source>
</evidence>
<comment type="cofactor">
    <cofactor evidence="1">
        <name>Fe(3+)</name>
        <dbReference type="ChEBI" id="CHEBI:29034"/>
    </cofactor>
</comment>
<dbReference type="PROSITE" id="PS00202">
    <property type="entry name" value="RUBREDOXIN"/>
    <property type="match status" value="1"/>
</dbReference>
<evidence type="ECO:0000256" key="2">
    <source>
        <dbReference type="ARBA" id="ARBA00022448"/>
    </source>
</evidence>
<dbReference type="GO" id="GO:0005506">
    <property type="term" value="F:iron ion binding"/>
    <property type="evidence" value="ECO:0007669"/>
    <property type="project" value="InterPro"/>
</dbReference>
<dbReference type="Proteomes" id="UP001151081">
    <property type="component" value="Unassembled WGS sequence"/>
</dbReference>
<dbReference type="CDD" id="cd00730">
    <property type="entry name" value="rubredoxin"/>
    <property type="match status" value="1"/>
</dbReference>
<comment type="caution">
    <text evidence="7">The sequence shown here is derived from an EMBL/GenBank/DDBJ whole genome shotgun (WGS) entry which is preliminary data.</text>
</comment>
<gene>
    <name evidence="7" type="ORF">KEG57_21360</name>
</gene>
<keyword evidence="3" id="KW-0479">Metal-binding</keyword>
<dbReference type="AlphaFoldDB" id="A0A9X4AUA7"/>
<evidence type="ECO:0000313" key="7">
    <source>
        <dbReference type="EMBL" id="MDC3983075.1"/>
    </source>
</evidence>
<keyword evidence="4" id="KW-0249">Electron transport</keyword>
<evidence type="ECO:0000259" key="6">
    <source>
        <dbReference type="PROSITE" id="PS50903"/>
    </source>
</evidence>
<organism evidence="7 8">
    <name type="scientific">Polyangium jinanense</name>
    <dbReference type="NCBI Taxonomy" id="2829994"/>
    <lineage>
        <taxon>Bacteria</taxon>
        <taxon>Pseudomonadati</taxon>
        <taxon>Myxococcota</taxon>
        <taxon>Polyangia</taxon>
        <taxon>Polyangiales</taxon>
        <taxon>Polyangiaceae</taxon>
        <taxon>Polyangium</taxon>
    </lineage>
</organism>
<evidence type="ECO:0000256" key="3">
    <source>
        <dbReference type="ARBA" id="ARBA00022723"/>
    </source>
</evidence>
<reference evidence="7 8" key="1">
    <citation type="submission" date="2021-04" db="EMBL/GenBank/DDBJ databases">
        <title>Genome analysis of Polyangium sp.</title>
        <authorList>
            <person name="Li Y."/>
            <person name="Wang J."/>
        </authorList>
    </citation>
    <scope>NUCLEOTIDE SEQUENCE [LARGE SCALE GENOMIC DNA]</scope>
    <source>
        <strain evidence="7 8">SDU14</strain>
    </source>
</reference>
<dbReference type="GO" id="GO:0043448">
    <property type="term" value="P:alkane catabolic process"/>
    <property type="evidence" value="ECO:0007669"/>
    <property type="project" value="TreeGrafter"/>
</dbReference>
<keyword evidence="5" id="KW-0408">Iron</keyword>
<keyword evidence="8" id="KW-1185">Reference proteome</keyword>
<accession>A0A9X4AUA7</accession>
<protein>
    <submittedName>
        <fullName evidence="7">Rubredoxin</fullName>
    </submittedName>
</protein>
<dbReference type="PANTHER" id="PTHR47627:SF1">
    <property type="entry name" value="RUBREDOXIN-1-RELATED"/>
    <property type="match status" value="1"/>
</dbReference>
<proteinExistence type="predicted"/>
<dbReference type="InterPro" id="IPR024934">
    <property type="entry name" value="Rubredoxin-like_dom"/>
</dbReference>
<keyword evidence="2" id="KW-0813">Transport</keyword>
<dbReference type="GO" id="GO:0009055">
    <property type="term" value="F:electron transfer activity"/>
    <property type="evidence" value="ECO:0007669"/>
    <property type="project" value="TreeGrafter"/>
</dbReference>
<dbReference type="Pfam" id="PF00301">
    <property type="entry name" value="Rubredoxin"/>
    <property type="match status" value="1"/>
</dbReference>
<evidence type="ECO:0000256" key="1">
    <source>
        <dbReference type="ARBA" id="ARBA00001965"/>
    </source>
</evidence>
<evidence type="ECO:0000256" key="4">
    <source>
        <dbReference type="ARBA" id="ARBA00022982"/>
    </source>
</evidence>
<name>A0A9X4AUA7_9BACT</name>
<dbReference type="InterPro" id="IPR018527">
    <property type="entry name" value="Rubredoxin_Fe_BS"/>
</dbReference>
<dbReference type="InterPro" id="IPR050526">
    <property type="entry name" value="Rubredoxin_ET"/>
</dbReference>
<dbReference type="SUPFAM" id="SSF57802">
    <property type="entry name" value="Rubredoxin-like"/>
    <property type="match status" value="1"/>
</dbReference>
<dbReference type="EMBL" id="JAGTJJ010000011">
    <property type="protein sequence ID" value="MDC3983075.1"/>
    <property type="molecule type" value="Genomic_DNA"/>
</dbReference>
<dbReference type="Gene3D" id="2.20.28.10">
    <property type="match status" value="1"/>
</dbReference>
<feature type="domain" description="Rubredoxin-like" evidence="6">
    <location>
        <begin position="15"/>
        <end position="58"/>
    </location>
</feature>
<dbReference type="PROSITE" id="PS50903">
    <property type="entry name" value="RUBREDOXIN_LIKE"/>
    <property type="match status" value="1"/>
</dbReference>